<dbReference type="AlphaFoldDB" id="A0AAW1SV88"/>
<dbReference type="PANTHER" id="PTHR12632">
    <property type="entry name" value="TRANSCRIPTION FACTOR NF-Y ALPHA-RELATED"/>
    <property type="match status" value="1"/>
</dbReference>
<keyword evidence="2 8" id="KW-0805">Transcription regulation</keyword>
<dbReference type="Gene3D" id="6.10.250.2430">
    <property type="match status" value="1"/>
</dbReference>
<sequence length="152" mass="17409">MPGMPSTAIVPASGAQQAVQAQSEYFYPAQAYYHDPYYGSMMYGQQQQQAVHGMPMYGQGRLALPSEFPMDEEPVYVNAKQYHCILRRRAQRAKAEAENKLIKCRKPYLHQSRHNHAARRPWLAGKLQYGFQDVFTTTNLEMTMHEVRPGSP</sequence>
<gene>
    <name evidence="9" type="ORF">WJX84_000817</name>
</gene>
<name>A0AAW1SV88_9CHLO</name>
<comment type="function">
    <text evidence="8">Component of the sequence-specific heterotrimeric transcription factor (NF-Y) which specifically recognizes a 5'-CCAAT-3' box motif found in the promoters of its target genes.</text>
</comment>
<dbReference type="Pfam" id="PF02045">
    <property type="entry name" value="CBFB_NFYA"/>
    <property type="match status" value="1"/>
</dbReference>
<keyword evidence="10" id="KW-1185">Reference proteome</keyword>
<dbReference type="Proteomes" id="UP001485043">
    <property type="component" value="Unassembled WGS sequence"/>
</dbReference>
<evidence type="ECO:0000313" key="10">
    <source>
        <dbReference type="Proteomes" id="UP001485043"/>
    </source>
</evidence>
<evidence type="ECO:0000256" key="7">
    <source>
        <dbReference type="ARBA" id="ARBA00025911"/>
    </source>
</evidence>
<dbReference type="GO" id="GO:0016602">
    <property type="term" value="C:CCAAT-binding factor complex"/>
    <property type="evidence" value="ECO:0007669"/>
    <property type="project" value="InterPro"/>
</dbReference>
<comment type="similarity">
    <text evidence="8">Belongs to the NFYA/HAP2 subunit family.</text>
</comment>
<dbReference type="PROSITE" id="PS51152">
    <property type="entry name" value="NFYA_HAP2_2"/>
    <property type="match status" value="1"/>
</dbReference>
<dbReference type="PRINTS" id="PR00616">
    <property type="entry name" value="CCAATSUBUNTB"/>
</dbReference>
<keyword evidence="6 8" id="KW-0539">Nucleus</keyword>
<evidence type="ECO:0000256" key="5">
    <source>
        <dbReference type="ARBA" id="ARBA00023163"/>
    </source>
</evidence>
<keyword evidence="5 8" id="KW-0804">Transcription</keyword>
<dbReference type="InterPro" id="IPR001289">
    <property type="entry name" value="NFYA"/>
</dbReference>
<evidence type="ECO:0000256" key="1">
    <source>
        <dbReference type="ARBA" id="ARBA00004123"/>
    </source>
</evidence>
<accession>A0AAW1SV88</accession>
<organism evidence="9 10">
    <name type="scientific">Apatococcus fuscideae</name>
    <dbReference type="NCBI Taxonomy" id="2026836"/>
    <lineage>
        <taxon>Eukaryota</taxon>
        <taxon>Viridiplantae</taxon>
        <taxon>Chlorophyta</taxon>
        <taxon>core chlorophytes</taxon>
        <taxon>Trebouxiophyceae</taxon>
        <taxon>Chlorellales</taxon>
        <taxon>Chlorellaceae</taxon>
        <taxon>Apatococcus</taxon>
    </lineage>
</organism>
<keyword evidence="3 8" id="KW-0238">DNA-binding</keyword>
<dbReference type="InterPro" id="IPR018362">
    <property type="entry name" value="CCAAT-binding_factor_CS"/>
</dbReference>
<dbReference type="EMBL" id="JALJOV010000953">
    <property type="protein sequence ID" value="KAK9857930.1"/>
    <property type="molecule type" value="Genomic_DNA"/>
</dbReference>
<evidence type="ECO:0000256" key="8">
    <source>
        <dbReference type="RuleBase" id="RU367155"/>
    </source>
</evidence>
<comment type="subunit">
    <text evidence="7">Heterotrimeric transcription factor composed of three components, NF-YA, NF-YB and NF-YC. NF-YB and NF-YC must interact and dimerize for NF-YA association and DNA binding.</text>
</comment>
<reference evidence="9 10" key="1">
    <citation type="journal article" date="2024" name="Nat. Commun.">
        <title>Phylogenomics reveals the evolutionary origins of lichenization in chlorophyte algae.</title>
        <authorList>
            <person name="Puginier C."/>
            <person name="Libourel C."/>
            <person name="Otte J."/>
            <person name="Skaloud P."/>
            <person name="Haon M."/>
            <person name="Grisel S."/>
            <person name="Petersen M."/>
            <person name="Berrin J.G."/>
            <person name="Delaux P.M."/>
            <person name="Dal Grande F."/>
            <person name="Keller J."/>
        </authorList>
    </citation>
    <scope>NUCLEOTIDE SEQUENCE [LARGE SCALE GENOMIC DNA]</scope>
    <source>
        <strain evidence="9 10">SAG 2523</strain>
    </source>
</reference>
<evidence type="ECO:0000256" key="4">
    <source>
        <dbReference type="ARBA" id="ARBA00023159"/>
    </source>
</evidence>
<evidence type="ECO:0000256" key="6">
    <source>
        <dbReference type="ARBA" id="ARBA00023242"/>
    </source>
</evidence>
<keyword evidence="4" id="KW-0010">Activator</keyword>
<evidence type="ECO:0000313" key="9">
    <source>
        <dbReference type="EMBL" id="KAK9857930.1"/>
    </source>
</evidence>
<dbReference type="GO" id="GO:0003700">
    <property type="term" value="F:DNA-binding transcription factor activity"/>
    <property type="evidence" value="ECO:0007669"/>
    <property type="project" value="UniProtKB-UniRule"/>
</dbReference>
<evidence type="ECO:0000256" key="3">
    <source>
        <dbReference type="ARBA" id="ARBA00023125"/>
    </source>
</evidence>
<dbReference type="PROSITE" id="PS00686">
    <property type="entry name" value="NFYA_HAP2_1"/>
    <property type="match status" value="1"/>
</dbReference>
<comment type="subcellular location">
    <subcellularLocation>
        <location evidence="1 8">Nucleus</location>
    </subcellularLocation>
</comment>
<dbReference type="SMART" id="SM00521">
    <property type="entry name" value="CBF"/>
    <property type="match status" value="1"/>
</dbReference>
<comment type="caution">
    <text evidence="9">The sequence shown here is derived from an EMBL/GenBank/DDBJ whole genome shotgun (WGS) entry which is preliminary data.</text>
</comment>
<dbReference type="GO" id="GO:0003677">
    <property type="term" value="F:DNA binding"/>
    <property type="evidence" value="ECO:0007669"/>
    <property type="project" value="UniProtKB-KW"/>
</dbReference>
<proteinExistence type="inferred from homology"/>
<evidence type="ECO:0000256" key="2">
    <source>
        <dbReference type="ARBA" id="ARBA00023015"/>
    </source>
</evidence>
<protein>
    <recommendedName>
        <fullName evidence="8">Nuclear transcription factor Y subunit</fullName>
    </recommendedName>
</protein>